<evidence type="ECO:0000259" key="9">
    <source>
        <dbReference type="Pfam" id="PF23598"/>
    </source>
</evidence>
<keyword evidence="4" id="KW-0611">Plant defense</keyword>
<sequence length="826" mass="94005">MAHQIQIPIKMISIIANLFGIGRYHRGVPCDGGTLDNHQSELSSVLIQPQNKRRKVEEFLWFNTEYVDRIIGWLKDSEIDTIGVYGMGGVGKTTLATQLQTRLLNHVVAWVSVGVDFTVYKLQQDIAGSFGLDLQGDRDAIRRAAMISEFLCRNHNCVLFLDDLWGDFRREDVGIPRKCKLIVISRLLDVCRKLRCKKVVKVEPLQEEESWQLFNRSIGYGVLNSVDVCRIRKLVYDKCVGLPLAITSLATSLRKMVDDDNPSSWREVLENFDLLSAKQPHLEDTFSQLRLSYERLNNKLQRCFLYSALFPKGYAIRKEELIRVWIGMELIDDVPSLQARYNMGHSILNKLVDSCLLETYDNDNIIKINDLVRHMALSIAGDSYMVEAGIPTNFEFRENLRVVSLVNSSIPSIPSGASLIKCHCLSTLLLQHNSLEFIPESFFLHMRGLRVLNLSDTNLIRLPSSIDALEELRVLDLSFCQNLKQVTSLSKLLKLQFLNLSQTGIGPAPRSLENLKSLTELNLSSIPEPQKIPSGVLPALFRLKRLACYVVEAAIHELQNVNSLEVLDARFLNLCDLSSYVRSQHWCILESYHLQVGFEVRSEQPYNRRVSLSGCSLTGQEGDYVVLPSNIQELYVDNCRDFRCLSDVLLPVAYRHRNCQNGASVDSCNGEQAEVFAGLEMCIISRCQDVKTLFAPSWVEENLQSLELLQVENCRQVKEIIAEEVVECGHSEGKDAVISLPQLTRLVLTLLPQVHSVYKGLLVCSSLLWCTFMDCPKLKRLPFSNMDRLEWIEGQEKWWDLLEWDEPESKASLRPLFRCKSVDGDR</sequence>
<evidence type="ECO:0000256" key="3">
    <source>
        <dbReference type="ARBA" id="ARBA00022737"/>
    </source>
</evidence>
<dbReference type="InterPro" id="IPR032675">
    <property type="entry name" value="LRR_dom_sf"/>
</dbReference>
<gene>
    <name evidence="11" type="primary">LOC110785557</name>
</gene>
<dbReference type="InterPro" id="IPR055414">
    <property type="entry name" value="LRR_R13L4/SHOC2-like"/>
</dbReference>
<keyword evidence="3" id="KW-0677">Repeat</keyword>
<dbReference type="PRINTS" id="PR00364">
    <property type="entry name" value="DISEASERSIST"/>
</dbReference>
<dbReference type="AlphaFoldDB" id="A0A9R0IAL5"/>
<proteinExistence type="inferred from homology"/>
<dbReference type="Pfam" id="PF23247">
    <property type="entry name" value="LRR_RPS2"/>
    <property type="match status" value="1"/>
</dbReference>
<dbReference type="GO" id="GO:0043531">
    <property type="term" value="F:ADP binding"/>
    <property type="evidence" value="ECO:0007669"/>
    <property type="project" value="InterPro"/>
</dbReference>
<keyword evidence="2" id="KW-0433">Leucine-rich repeat</keyword>
<feature type="domain" description="Disease resistance R13L4/SHOC-2-like LRR" evidence="9">
    <location>
        <begin position="465"/>
        <end position="570"/>
    </location>
</feature>
<evidence type="ECO:0000256" key="2">
    <source>
        <dbReference type="ARBA" id="ARBA00022614"/>
    </source>
</evidence>
<dbReference type="PANTHER" id="PTHR33463:SF204">
    <property type="entry name" value="NB-ARC DOMAIN-CONTAINING PROTEIN"/>
    <property type="match status" value="1"/>
</dbReference>
<dbReference type="Pfam" id="PF00931">
    <property type="entry name" value="NB-ARC"/>
    <property type="match status" value="1"/>
</dbReference>
<evidence type="ECO:0000256" key="1">
    <source>
        <dbReference type="ARBA" id="ARBA00008894"/>
    </source>
</evidence>
<dbReference type="InterPro" id="IPR042197">
    <property type="entry name" value="Apaf_helical"/>
</dbReference>
<dbReference type="Gene3D" id="1.10.10.10">
    <property type="entry name" value="Winged helix-like DNA-binding domain superfamily/Winged helix DNA-binding domain"/>
    <property type="match status" value="1"/>
</dbReference>
<accession>A0A9R0IAL5</accession>
<name>A0A9R0IAL5_SPIOL</name>
<reference evidence="11" key="2">
    <citation type="submission" date="2025-08" db="UniProtKB">
        <authorList>
            <consortium name="RefSeq"/>
        </authorList>
    </citation>
    <scope>IDENTIFICATION</scope>
    <source>
        <tissue evidence="11">Leaf</tissue>
    </source>
</reference>
<dbReference type="Gene3D" id="3.40.50.300">
    <property type="entry name" value="P-loop containing nucleotide triphosphate hydrolases"/>
    <property type="match status" value="1"/>
</dbReference>
<dbReference type="GO" id="GO:0005524">
    <property type="term" value="F:ATP binding"/>
    <property type="evidence" value="ECO:0007669"/>
    <property type="project" value="UniProtKB-KW"/>
</dbReference>
<feature type="domain" description="Disease resistance protein At4g27190-like leucine-rich repeats" evidence="7">
    <location>
        <begin position="673"/>
        <end position="781"/>
    </location>
</feature>
<evidence type="ECO:0000259" key="8">
    <source>
        <dbReference type="Pfam" id="PF23559"/>
    </source>
</evidence>
<dbReference type="InterPro" id="IPR050905">
    <property type="entry name" value="Plant_NBS-LRR"/>
</dbReference>
<dbReference type="InterPro" id="IPR057135">
    <property type="entry name" value="At4g27190-like_LRR"/>
</dbReference>
<evidence type="ECO:0000313" key="10">
    <source>
        <dbReference type="Proteomes" id="UP000813463"/>
    </source>
</evidence>
<feature type="domain" description="Disease resistance protein winged helix" evidence="8">
    <location>
        <begin position="309"/>
        <end position="376"/>
    </location>
</feature>
<dbReference type="GO" id="GO:0006952">
    <property type="term" value="P:defense response"/>
    <property type="evidence" value="ECO:0007669"/>
    <property type="project" value="UniProtKB-KW"/>
</dbReference>
<dbReference type="KEGG" id="soe:110785557"/>
<reference evidence="10" key="1">
    <citation type="journal article" date="2021" name="Nat. Commun.">
        <title>Genomic analyses provide insights into spinach domestication and the genetic basis of agronomic traits.</title>
        <authorList>
            <person name="Cai X."/>
            <person name="Sun X."/>
            <person name="Xu C."/>
            <person name="Sun H."/>
            <person name="Wang X."/>
            <person name="Ge C."/>
            <person name="Zhang Z."/>
            <person name="Wang Q."/>
            <person name="Fei Z."/>
            <person name="Jiao C."/>
            <person name="Wang Q."/>
        </authorList>
    </citation>
    <scope>NUCLEOTIDE SEQUENCE [LARGE SCALE GENOMIC DNA]</scope>
    <source>
        <strain evidence="10">cv. Varoflay</strain>
    </source>
</reference>
<evidence type="ECO:0000259" key="7">
    <source>
        <dbReference type="Pfam" id="PF23247"/>
    </source>
</evidence>
<protein>
    <submittedName>
        <fullName evidence="11">Probable disease resistance protein At4g27220</fullName>
    </submittedName>
</protein>
<dbReference type="RefSeq" id="XP_021845706.2">
    <property type="nucleotide sequence ID" value="XM_021990014.2"/>
</dbReference>
<evidence type="ECO:0000256" key="4">
    <source>
        <dbReference type="ARBA" id="ARBA00022821"/>
    </source>
</evidence>
<dbReference type="InterPro" id="IPR002182">
    <property type="entry name" value="NB-ARC"/>
</dbReference>
<evidence type="ECO:0000313" key="11">
    <source>
        <dbReference type="RefSeq" id="XP_021845706.2"/>
    </source>
</evidence>
<dbReference type="Pfam" id="PF23559">
    <property type="entry name" value="WHD_DRP"/>
    <property type="match status" value="1"/>
</dbReference>
<dbReference type="InterPro" id="IPR036388">
    <property type="entry name" value="WH-like_DNA-bd_sf"/>
</dbReference>
<dbReference type="InterPro" id="IPR027417">
    <property type="entry name" value="P-loop_NTPase"/>
</dbReference>
<comment type="similarity">
    <text evidence="1">Belongs to the disease resistance NB-LRR family.</text>
</comment>
<dbReference type="Gene3D" id="3.80.10.10">
    <property type="entry name" value="Ribonuclease Inhibitor"/>
    <property type="match status" value="1"/>
</dbReference>
<keyword evidence="10" id="KW-1185">Reference proteome</keyword>
<evidence type="ECO:0000259" key="6">
    <source>
        <dbReference type="Pfam" id="PF00931"/>
    </source>
</evidence>
<organism evidence="10 11">
    <name type="scientific">Spinacia oleracea</name>
    <name type="common">Spinach</name>
    <dbReference type="NCBI Taxonomy" id="3562"/>
    <lineage>
        <taxon>Eukaryota</taxon>
        <taxon>Viridiplantae</taxon>
        <taxon>Streptophyta</taxon>
        <taxon>Embryophyta</taxon>
        <taxon>Tracheophyta</taxon>
        <taxon>Spermatophyta</taxon>
        <taxon>Magnoliopsida</taxon>
        <taxon>eudicotyledons</taxon>
        <taxon>Gunneridae</taxon>
        <taxon>Pentapetalae</taxon>
        <taxon>Caryophyllales</taxon>
        <taxon>Chenopodiaceae</taxon>
        <taxon>Chenopodioideae</taxon>
        <taxon>Anserineae</taxon>
        <taxon>Spinacia</taxon>
    </lineage>
</organism>
<dbReference type="SUPFAM" id="SSF52540">
    <property type="entry name" value="P-loop containing nucleoside triphosphate hydrolases"/>
    <property type="match status" value="1"/>
</dbReference>
<keyword evidence="5" id="KW-0067">ATP-binding</keyword>
<dbReference type="PANTHER" id="PTHR33463">
    <property type="entry name" value="NB-ARC DOMAIN-CONTAINING PROTEIN-RELATED"/>
    <property type="match status" value="1"/>
</dbReference>
<feature type="domain" description="NB-ARC" evidence="6">
    <location>
        <begin position="65"/>
        <end position="216"/>
    </location>
</feature>
<evidence type="ECO:0000256" key="5">
    <source>
        <dbReference type="ARBA" id="ARBA00022840"/>
    </source>
</evidence>
<dbReference type="Pfam" id="PF23598">
    <property type="entry name" value="LRR_14"/>
    <property type="match status" value="1"/>
</dbReference>
<dbReference type="Proteomes" id="UP000813463">
    <property type="component" value="Chromosome 1"/>
</dbReference>
<dbReference type="Gene3D" id="1.10.8.430">
    <property type="entry name" value="Helical domain of apoptotic protease-activating factors"/>
    <property type="match status" value="1"/>
</dbReference>
<dbReference type="SUPFAM" id="SSF52058">
    <property type="entry name" value="L domain-like"/>
    <property type="match status" value="1"/>
</dbReference>
<keyword evidence="5" id="KW-0547">Nucleotide-binding</keyword>
<dbReference type="InterPro" id="IPR058922">
    <property type="entry name" value="WHD_DRP"/>
</dbReference>
<dbReference type="GeneID" id="110785557"/>